<dbReference type="InterPro" id="IPR013563">
    <property type="entry name" value="Oligopep_ABC_C"/>
</dbReference>
<keyword evidence="9" id="KW-0614">Plasmid</keyword>
<dbReference type="InterPro" id="IPR017871">
    <property type="entry name" value="ABC_transporter-like_CS"/>
</dbReference>
<protein>
    <recommendedName>
        <fullName evidence="8">ABC transporter domain-containing protein</fullName>
    </recommendedName>
</protein>
<evidence type="ECO:0000256" key="6">
    <source>
        <dbReference type="ARBA" id="ARBA00022840"/>
    </source>
</evidence>
<accession>A0A1B2EXU2</accession>
<feature type="domain" description="ABC transporter" evidence="8">
    <location>
        <begin position="12"/>
        <end position="264"/>
    </location>
</feature>
<evidence type="ECO:0000256" key="5">
    <source>
        <dbReference type="ARBA" id="ARBA00022741"/>
    </source>
</evidence>
<dbReference type="PANTHER" id="PTHR43297:SF2">
    <property type="entry name" value="DIPEPTIDE TRANSPORT ATP-BINDING PROTEIN DPPD"/>
    <property type="match status" value="1"/>
</dbReference>
<dbReference type="SUPFAM" id="SSF52540">
    <property type="entry name" value="P-loop containing nucleoside triphosphate hydrolases"/>
    <property type="match status" value="1"/>
</dbReference>
<dbReference type="GO" id="GO:0005886">
    <property type="term" value="C:plasma membrane"/>
    <property type="evidence" value="ECO:0007669"/>
    <property type="project" value="UniProtKB-SubCell"/>
</dbReference>
<dbReference type="PROSITE" id="PS50893">
    <property type="entry name" value="ABC_TRANSPORTER_2"/>
    <property type="match status" value="1"/>
</dbReference>
<dbReference type="NCBIfam" id="TIGR01727">
    <property type="entry name" value="oligo_HPY"/>
    <property type="match status" value="1"/>
</dbReference>
<dbReference type="GO" id="GO:0005524">
    <property type="term" value="F:ATP binding"/>
    <property type="evidence" value="ECO:0007669"/>
    <property type="project" value="UniProtKB-KW"/>
</dbReference>
<dbReference type="InterPro" id="IPR003439">
    <property type="entry name" value="ABC_transporter-like_ATP-bd"/>
</dbReference>
<dbReference type="InterPro" id="IPR027417">
    <property type="entry name" value="P-loop_NTPase"/>
</dbReference>
<keyword evidence="5" id="KW-0547">Nucleotide-binding</keyword>
<dbReference type="GO" id="GO:0016887">
    <property type="term" value="F:ATP hydrolysis activity"/>
    <property type="evidence" value="ECO:0007669"/>
    <property type="project" value="InterPro"/>
</dbReference>
<geneLocation type="plasmid" evidence="9">
    <name>unnamed2</name>
</geneLocation>
<dbReference type="AlphaFoldDB" id="A0A1B2EXU2"/>
<keyword evidence="6" id="KW-0067">ATP-binding</keyword>
<dbReference type="GO" id="GO:0055085">
    <property type="term" value="P:transmembrane transport"/>
    <property type="evidence" value="ECO:0007669"/>
    <property type="project" value="UniProtKB-ARBA"/>
</dbReference>
<evidence type="ECO:0000256" key="7">
    <source>
        <dbReference type="ARBA" id="ARBA00023136"/>
    </source>
</evidence>
<organism evidence="9">
    <name type="scientific">Microvirga ossetica</name>
    <dbReference type="NCBI Taxonomy" id="1882682"/>
    <lineage>
        <taxon>Bacteria</taxon>
        <taxon>Pseudomonadati</taxon>
        <taxon>Pseudomonadota</taxon>
        <taxon>Alphaproteobacteria</taxon>
        <taxon>Hyphomicrobiales</taxon>
        <taxon>Methylobacteriaceae</taxon>
        <taxon>Microvirga</taxon>
    </lineage>
</organism>
<dbReference type="FunFam" id="3.40.50.300:FF:000016">
    <property type="entry name" value="Oligopeptide ABC transporter ATP-binding component"/>
    <property type="match status" value="1"/>
</dbReference>
<dbReference type="PANTHER" id="PTHR43297">
    <property type="entry name" value="OLIGOPEPTIDE TRANSPORT ATP-BINDING PROTEIN APPD"/>
    <property type="match status" value="1"/>
</dbReference>
<keyword evidence="4" id="KW-1003">Cell membrane</keyword>
<dbReference type="GO" id="GO:0015833">
    <property type="term" value="P:peptide transport"/>
    <property type="evidence" value="ECO:0007669"/>
    <property type="project" value="InterPro"/>
</dbReference>
<keyword evidence="3" id="KW-0813">Transport</keyword>
<dbReference type="PROSITE" id="PS00211">
    <property type="entry name" value="ABC_TRANSPORTER_1"/>
    <property type="match status" value="1"/>
</dbReference>
<dbReference type="Pfam" id="PF00005">
    <property type="entry name" value="ABC_tran"/>
    <property type="match status" value="1"/>
</dbReference>
<dbReference type="EMBL" id="CP016619">
    <property type="protein sequence ID" value="ANY84768.1"/>
    <property type="molecule type" value="Genomic_DNA"/>
</dbReference>
<comment type="similarity">
    <text evidence="2">Belongs to the ABC transporter superfamily.</text>
</comment>
<comment type="subcellular location">
    <subcellularLocation>
        <location evidence="1">Cell inner membrane</location>
        <topology evidence="1">Peripheral membrane protein</topology>
    </subcellularLocation>
</comment>
<keyword evidence="7" id="KW-0472">Membrane</keyword>
<dbReference type="Gene3D" id="3.40.50.300">
    <property type="entry name" value="P-loop containing nucleotide triphosphate hydrolases"/>
    <property type="match status" value="1"/>
</dbReference>
<evidence type="ECO:0000256" key="1">
    <source>
        <dbReference type="ARBA" id="ARBA00004417"/>
    </source>
</evidence>
<name>A0A1B2EXU2_9HYPH</name>
<evidence type="ECO:0000313" key="9">
    <source>
        <dbReference type="EMBL" id="ANY84768.1"/>
    </source>
</evidence>
<dbReference type="CDD" id="cd03257">
    <property type="entry name" value="ABC_NikE_OppD_transporters"/>
    <property type="match status" value="1"/>
</dbReference>
<evidence type="ECO:0000256" key="2">
    <source>
        <dbReference type="ARBA" id="ARBA00005417"/>
    </source>
</evidence>
<evidence type="ECO:0000259" key="8">
    <source>
        <dbReference type="PROSITE" id="PS50893"/>
    </source>
</evidence>
<dbReference type="InterPro" id="IPR003593">
    <property type="entry name" value="AAA+_ATPase"/>
</dbReference>
<evidence type="ECO:0000256" key="3">
    <source>
        <dbReference type="ARBA" id="ARBA00022448"/>
    </source>
</evidence>
<reference evidence="9" key="1">
    <citation type="submission" date="2016-07" db="EMBL/GenBank/DDBJ databases">
        <title>Microvirga ossetica sp. nov. a new species of rhizobia isolated from root nodules of the legume species Vicia alpestris Steven originated from North Ossetia region in the Caucasus.</title>
        <authorList>
            <person name="Safronova V.I."/>
            <person name="Kuznetsova I.G."/>
            <person name="Sazanova A.L."/>
            <person name="Belimov A."/>
            <person name="Andronov E."/>
            <person name="Osledkin Y.S."/>
            <person name="Onishchuk O.P."/>
            <person name="Kurchak O.N."/>
            <person name="Shaposhnikov A.I."/>
            <person name="Willems A."/>
            <person name="Tikhonovich I.A."/>
        </authorList>
    </citation>
    <scope>NUCLEOTIDE SEQUENCE [LARGE SCALE GENOMIC DNA]</scope>
    <source>
        <strain evidence="9">V5/3M</strain>
        <plasmid evidence="9">unnamed2</plasmid>
    </source>
</reference>
<proteinExistence type="inferred from homology"/>
<dbReference type="Pfam" id="PF08352">
    <property type="entry name" value="oligo_HPY"/>
    <property type="match status" value="1"/>
</dbReference>
<evidence type="ECO:0000256" key="4">
    <source>
        <dbReference type="ARBA" id="ARBA00022475"/>
    </source>
</evidence>
<dbReference type="SMART" id="SM00382">
    <property type="entry name" value="AAA"/>
    <property type="match status" value="1"/>
</dbReference>
<dbReference type="KEGG" id="moc:BB934_37915"/>
<gene>
    <name evidence="9" type="ORF">BB934_37915</name>
</gene>
<sequence>METKPLAKEPAIDVAGLTITARKEDGGSVPLVKDISFACRAGEVTALIGESGSGKSLTAAALLGVLDAAVYDVCTQDLAIARYRATTYDAEALSPIRGRKVGYIVQDPGSALDPTMKIGDQLAELFMIHRGMNHSAARVEVNRLLDLVRIPNAAARYDDYPHAFSGGMKQRVIIAGAVALSPEVLIADEPTTALDVTVQAEILALIDDLRTTYGMSVLLITHDLGVVYQVADHVIVMYAGRIVEKGPVETICTTPAHPYTAGLLASVPDLSRSGAAIAAIPGNPPKPGQDQGCAFSPRCVRAQAVCTTDRPHLLQRAQSIAACHFPVTSGGHLG</sequence>
<dbReference type="InterPro" id="IPR050388">
    <property type="entry name" value="ABC_Ni/Peptide_Import"/>
</dbReference>